<evidence type="ECO:0008006" key="5">
    <source>
        <dbReference type="Google" id="ProtNLM"/>
    </source>
</evidence>
<name>A0A1I3RYM0_9FLAO</name>
<keyword evidence="4" id="KW-1185">Reference proteome</keyword>
<feature type="compositionally biased region" description="Basic and acidic residues" evidence="2">
    <location>
        <begin position="1"/>
        <end position="10"/>
    </location>
</feature>
<reference evidence="4" key="1">
    <citation type="submission" date="2016-10" db="EMBL/GenBank/DDBJ databases">
        <authorList>
            <person name="Varghese N."/>
            <person name="Submissions S."/>
        </authorList>
    </citation>
    <scope>NUCLEOTIDE SEQUENCE [LARGE SCALE GENOMIC DNA]</scope>
    <source>
        <strain evidence="4">DSM 26542</strain>
    </source>
</reference>
<dbReference type="RefSeq" id="WP_090679301.1">
    <property type="nucleotide sequence ID" value="NZ_FORU01000009.1"/>
</dbReference>
<organism evidence="3 4">
    <name type="scientific">Myroides guanonis</name>
    <dbReference type="NCBI Taxonomy" id="1150112"/>
    <lineage>
        <taxon>Bacteria</taxon>
        <taxon>Pseudomonadati</taxon>
        <taxon>Bacteroidota</taxon>
        <taxon>Flavobacteriia</taxon>
        <taxon>Flavobacteriales</taxon>
        <taxon>Flavobacteriaceae</taxon>
        <taxon>Myroides</taxon>
    </lineage>
</organism>
<evidence type="ECO:0000313" key="4">
    <source>
        <dbReference type="Proteomes" id="UP000243887"/>
    </source>
</evidence>
<evidence type="ECO:0000313" key="3">
    <source>
        <dbReference type="EMBL" id="SFJ50356.1"/>
    </source>
</evidence>
<sequence length="630" mass="75120">MLEENNDHQEQQTVEAINSAQSTSNNSSQKEIALQNIEDFNAADNESHTIEETSDLPKTDYENLSLELLVEQLKELISKYKVTLIKEHVEEIKKTFLQKFNELMDDKKDQFLNDNSDASEHEFDFHFPLKNTFDSLFNEYRIKRSAHFKDLEKNLINNLEKRLSIIESIRSLVDNSENMGDALKSISTLREEWKNAGPIPKDKYNHVWNNYHFHIERFYDQLHLDRASRDLDFKYNLEQKQKIITRAEELLNEDDIIKAYRELRTLHRIWKEEIGPVDREIREEIWAKFSDLSSQLYDKKEEVFEQLRQVELDNLRIKVSLISQIDIISKENYASHSDWQKKIVEIEDLKSQFYTIGKVPAENTDEVWKLFKLAGRNFNTNKNNFYKSLKHNQQDNLNKKLDLIKKAEELKNSEDFNTVTPVMKEIQEEWKSIGRTPRKHDAALWKQFREACNHYFNRLHEERNKEDENEAIAYNKKKEYLELLKGFMLSGDHKTDLDEIKNHIQNWKSLGKVSSSKRFIESKFNRVLDVLFKKLSLTKREAESVRFNNRIDDLVGQNDKYKIQQEVLFLQRKIEEIHSNILQLENNIQFISNATEDNPFIKEVRKSIKKHEDELQSWKSKLDHLKNIEF</sequence>
<dbReference type="Proteomes" id="UP000243887">
    <property type="component" value="Unassembled WGS sequence"/>
</dbReference>
<dbReference type="EMBL" id="FORU01000009">
    <property type="protein sequence ID" value="SFJ50356.1"/>
    <property type="molecule type" value="Genomic_DNA"/>
</dbReference>
<dbReference type="OrthoDB" id="5422202at2"/>
<protein>
    <recommendedName>
        <fullName evidence="5">DUF349 domain-containing protein</fullName>
    </recommendedName>
</protein>
<dbReference type="AlphaFoldDB" id="A0A1I3RYM0"/>
<dbReference type="Pfam" id="PF03993">
    <property type="entry name" value="DUF349"/>
    <property type="match status" value="5"/>
</dbReference>
<feature type="compositionally biased region" description="Low complexity" evidence="2">
    <location>
        <begin position="18"/>
        <end position="29"/>
    </location>
</feature>
<dbReference type="STRING" id="1150112.SAMN04487893_10932"/>
<gene>
    <name evidence="3" type="ORF">SAMN04487893_10932</name>
</gene>
<dbReference type="InterPro" id="IPR007139">
    <property type="entry name" value="DUF349"/>
</dbReference>
<proteinExistence type="predicted"/>
<evidence type="ECO:0000256" key="1">
    <source>
        <dbReference type="SAM" id="Coils"/>
    </source>
</evidence>
<accession>A0A1I3RYM0</accession>
<evidence type="ECO:0000256" key="2">
    <source>
        <dbReference type="SAM" id="MobiDB-lite"/>
    </source>
</evidence>
<feature type="region of interest" description="Disordered" evidence="2">
    <location>
        <begin position="1"/>
        <end position="31"/>
    </location>
</feature>
<keyword evidence="1" id="KW-0175">Coiled coil</keyword>
<feature type="coiled-coil region" evidence="1">
    <location>
        <begin position="567"/>
        <end position="628"/>
    </location>
</feature>